<protein>
    <recommendedName>
        <fullName evidence="1">LPS-assembly protein LptD</fullName>
    </recommendedName>
</protein>
<evidence type="ECO:0000313" key="3">
    <source>
        <dbReference type="EMBL" id="TPE52962.1"/>
    </source>
</evidence>
<dbReference type="InterPro" id="IPR007543">
    <property type="entry name" value="LptD_C"/>
</dbReference>
<keyword evidence="4" id="KW-1185">Reference proteome</keyword>
<comment type="function">
    <text evidence="1">Involved in the assembly of lipopolysaccharide (LPS) at the surface of the outer membrane.</text>
</comment>
<feature type="chain" id="PRO_5021520801" description="LPS-assembly protein LptD" evidence="1">
    <location>
        <begin position="37"/>
        <end position="745"/>
    </location>
</feature>
<dbReference type="Pfam" id="PF04453">
    <property type="entry name" value="LptD"/>
    <property type="match status" value="1"/>
</dbReference>
<dbReference type="AlphaFoldDB" id="A0A501WW41"/>
<dbReference type="GO" id="GO:0043165">
    <property type="term" value="P:Gram-negative-bacterium-type cell outer membrane assembly"/>
    <property type="evidence" value="ECO:0007669"/>
    <property type="project" value="UniProtKB-UniRule"/>
</dbReference>
<keyword evidence="1" id="KW-0998">Cell outer membrane</keyword>
<gene>
    <name evidence="1" type="primary">lptD</name>
    <name evidence="3" type="ORF">FJM51_02735</name>
</gene>
<comment type="subunit">
    <text evidence="1">Component of the lipopolysaccharide transport and assembly complex.</text>
</comment>
<accession>A0A501WW41</accession>
<dbReference type="HAMAP" id="MF_01411">
    <property type="entry name" value="LPS_assembly_LptD"/>
    <property type="match status" value="1"/>
</dbReference>
<dbReference type="InterPro" id="IPR020889">
    <property type="entry name" value="LipoPS_assembly_LptD"/>
</dbReference>
<organism evidence="3 4">
    <name type="scientific">Amaricoccus solimangrovi</name>
    <dbReference type="NCBI Taxonomy" id="2589815"/>
    <lineage>
        <taxon>Bacteria</taxon>
        <taxon>Pseudomonadati</taxon>
        <taxon>Pseudomonadota</taxon>
        <taxon>Alphaproteobacteria</taxon>
        <taxon>Rhodobacterales</taxon>
        <taxon>Paracoccaceae</taxon>
        <taxon>Amaricoccus</taxon>
    </lineage>
</organism>
<dbReference type="GO" id="GO:0009279">
    <property type="term" value="C:cell outer membrane"/>
    <property type="evidence" value="ECO:0007669"/>
    <property type="project" value="UniProtKB-SubCell"/>
</dbReference>
<dbReference type="Proteomes" id="UP000319255">
    <property type="component" value="Unassembled WGS sequence"/>
</dbReference>
<evidence type="ECO:0000259" key="2">
    <source>
        <dbReference type="Pfam" id="PF04453"/>
    </source>
</evidence>
<comment type="caution">
    <text evidence="3">The sequence shown here is derived from an EMBL/GenBank/DDBJ whole genome shotgun (WGS) entry which is preliminary data.</text>
</comment>
<comment type="subcellular location">
    <subcellularLocation>
        <location evidence="1">Cell outer membrane</location>
    </subcellularLocation>
</comment>
<feature type="domain" description="LptD C-terminal" evidence="2">
    <location>
        <begin position="313"/>
        <end position="666"/>
    </location>
</feature>
<feature type="signal peptide" evidence="1">
    <location>
        <begin position="1"/>
        <end position="36"/>
    </location>
</feature>
<proteinExistence type="inferred from homology"/>
<sequence precursor="true">MAKQAARQRGRRVRRGGSIFALALTLLGLGASGAGAQDGRASDGGAPDDLPATLIADSVSYDRETRRLTATGDVEVLYQGRVLRARAITYDQAADRIEATGPISLTDPATGVLLAGGAALTPDLRDGLIESAQVLIGEKLQIAAAEARRSEGRFTTLYRTVASSCEICAGSHTPTWSIRASRVTRDEVAQRIYFENATLQLLGWPVAWLPRMSVPDPGVNRASGVLVPMAQHSNIYGFGVKVPYFRVLGPTSDATLTPFLTTTGAKLLEGEYRRRFDSGGFDFNGVFALDDGLDGEFGRGAAFATGAFALPDFGLGAGFTTDFNLAVASDDAFLQQFDYSDADLLTSYARITRTRTSDYFELGSVAFQSLREDQASTTLPIVPLDFVYRELLAPRGLGGQLALEAQGLGILRADGQDTLRLGGDVDWRRGWTLPWGILASAGALGDFDVYRVWDDPTLPDSAVVRAEPNVNVELRWPFARAVATPAGVVSHVIEPIAQVIYSDTIGESDVPNNDSTLVEFDTTNLFSIDRFPGEDRVETGLRANLGIGYTRYDPAGWSLGATVGQVIRAEPDDEFYESTGLAGKWSDVVAALRLDIGEALSLVDRALFDTDLTFSRNEFTMAYVGATAGVRASYVFLAESDNPYYGPQPETNEFGIDARYRVLPNWEVRGLWRYDVTARDNLRAGGGVIYGNDCAQFDLSVSRRYTSSTNVPPSTSIGFSVRLAGLGGGSEGDWPAARVCAAQPS</sequence>
<reference evidence="3 4" key="1">
    <citation type="submission" date="2019-06" db="EMBL/GenBank/DDBJ databases">
        <title>A novel bacterium of genus Amaricoccus, isolated from marine sediment.</title>
        <authorList>
            <person name="Huang H."/>
            <person name="Mo K."/>
            <person name="Hu Y."/>
        </authorList>
    </citation>
    <scope>NUCLEOTIDE SEQUENCE [LARGE SCALE GENOMIC DNA]</scope>
    <source>
        <strain evidence="3 4">HB172011</strain>
    </source>
</reference>
<dbReference type="PANTHER" id="PTHR30189:SF1">
    <property type="entry name" value="LPS-ASSEMBLY PROTEIN LPTD"/>
    <property type="match status" value="1"/>
</dbReference>
<dbReference type="InterPro" id="IPR050218">
    <property type="entry name" value="LptD"/>
</dbReference>
<evidence type="ECO:0000313" key="4">
    <source>
        <dbReference type="Proteomes" id="UP000319255"/>
    </source>
</evidence>
<dbReference type="OrthoDB" id="9760225at2"/>
<keyword evidence="1" id="KW-0732">Signal</keyword>
<comment type="caution">
    <text evidence="1">Lacks conserved residue(s) required for the propagation of feature annotation.</text>
</comment>
<keyword evidence="1" id="KW-0472">Membrane</keyword>
<dbReference type="PANTHER" id="PTHR30189">
    <property type="entry name" value="LPS-ASSEMBLY PROTEIN"/>
    <property type="match status" value="1"/>
</dbReference>
<dbReference type="Gene3D" id="2.60.450.10">
    <property type="entry name" value="Lipopolysaccharide (LPS) transport protein A like domain"/>
    <property type="match status" value="1"/>
</dbReference>
<dbReference type="GO" id="GO:0015920">
    <property type="term" value="P:lipopolysaccharide transport"/>
    <property type="evidence" value="ECO:0007669"/>
    <property type="project" value="InterPro"/>
</dbReference>
<dbReference type="EMBL" id="VFRP01000002">
    <property type="protein sequence ID" value="TPE52962.1"/>
    <property type="molecule type" value="Genomic_DNA"/>
</dbReference>
<dbReference type="GO" id="GO:1990351">
    <property type="term" value="C:transporter complex"/>
    <property type="evidence" value="ECO:0007669"/>
    <property type="project" value="TreeGrafter"/>
</dbReference>
<evidence type="ECO:0000256" key="1">
    <source>
        <dbReference type="HAMAP-Rule" id="MF_01411"/>
    </source>
</evidence>
<name>A0A501WW41_9RHOB</name>
<comment type="similarity">
    <text evidence="1">Belongs to the LptD family.</text>
</comment>